<sequence length="100" mass="10920">MASLEILHGPAKNRAQLAWRLLTGGSHVPNPDTPACDASEKRTGGVSFEGNPMEKSLPSGVFHVFPIDSLRLQFSLPVLGALYFEDHCAAWFLSTWVLIV</sequence>
<dbReference type="EMBL" id="BSYO01000014">
    <property type="protein sequence ID" value="GMH14743.1"/>
    <property type="molecule type" value="Genomic_DNA"/>
</dbReference>
<evidence type="ECO:0000313" key="2">
    <source>
        <dbReference type="Proteomes" id="UP001279734"/>
    </source>
</evidence>
<protein>
    <submittedName>
        <fullName evidence="1">Uncharacterized protein</fullName>
    </submittedName>
</protein>
<dbReference type="AlphaFoldDB" id="A0AAD3XRR5"/>
<reference evidence="1" key="1">
    <citation type="submission" date="2023-05" db="EMBL/GenBank/DDBJ databases">
        <title>Nepenthes gracilis genome sequencing.</title>
        <authorList>
            <person name="Fukushima K."/>
        </authorList>
    </citation>
    <scope>NUCLEOTIDE SEQUENCE</scope>
    <source>
        <strain evidence="1">SING2019-196</strain>
    </source>
</reference>
<proteinExistence type="predicted"/>
<name>A0AAD3XRR5_NEPGR</name>
<keyword evidence="2" id="KW-1185">Reference proteome</keyword>
<gene>
    <name evidence="1" type="ORF">Nepgr_016584</name>
</gene>
<comment type="caution">
    <text evidence="1">The sequence shown here is derived from an EMBL/GenBank/DDBJ whole genome shotgun (WGS) entry which is preliminary data.</text>
</comment>
<organism evidence="1 2">
    <name type="scientific">Nepenthes gracilis</name>
    <name type="common">Slender pitcher plant</name>
    <dbReference type="NCBI Taxonomy" id="150966"/>
    <lineage>
        <taxon>Eukaryota</taxon>
        <taxon>Viridiplantae</taxon>
        <taxon>Streptophyta</taxon>
        <taxon>Embryophyta</taxon>
        <taxon>Tracheophyta</taxon>
        <taxon>Spermatophyta</taxon>
        <taxon>Magnoliopsida</taxon>
        <taxon>eudicotyledons</taxon>
        <taxon>Gunneridae</taxon>
        <taxon>Pentapetalae</taxon>
        <taxon>Caryophyllales</taxon>
        <taxon>Nepenthaceae</taxon>
        <taxon>Nepenthes</taxon>
    </lineage>
</organism>
<accession>A0AAD3XRR5</accession>
<dbReference type="Proteomes" id="UP001279734">
    <property type="component" value="Unassembled WGS sequence"/>
</dbReference>
<evidence type="ECO:0000313" key="1">
    <source>
        <dbReference type="EMBL" id="GMH14743.1"/>
    </source>
</evidence>